<sequence length="220" mass="25309">MEQKTQKKGFWADFKHFFFRGLAAVLPSLLSLVLIIKGYQFINQYIGYYVNWVIIRLVAYAQVWIFGDLAKARIANLEQIWIDWRLHIGGFVIAISLIYFFGIFLASFVGRWIWRVVEAFLTRTPVVGQVYPHVKQVTDFFLSEKGLQYSQVVALEYPRKGVWSLGLLTGEAPKNVRERLGDDIISVFMPSSPTPLTGYVVCTKRSEVVELTISIDEAFR</sequence>
<feature type="transmembrane region" description="Helical" evidence="1">
    <location>
        <begin position="48"/>
        <end position="67"/>
    </location>
</feature>
<evidence type="ECO:0000313" key="2">
    <source>
        <dbReference type="EMBL" id="GAG37484.1"/>
    </source>
</evidence>
<keyword evidence="1" id="KW-0472">Membrane</keyword>
<evidence type="ECO:0008006" key="3">
    <source>
        <dbReference type="Google" id="ProtNLM"/>
    </source>
</evidence>
<reference evidence="2" key="1">
    <citation type="journal article" date="2014" name="Front. Microbiol.">
        <title>High frequency of phylogenetically diverse reductive dehalogenase-homologous genes in deep subseafloor sedimentary metagenomes.</title>
        <authorList>
            <person name="Kawai M."/>
            <person name="Futagami T."/>
            <person name="Toyoda A."/>
            <person name="Takaki Y."/>
            <person name="Nishi S."/>
            <person name="Hori S."/>
            <person name="Arai W."/>
            <person name="Tsubouchi T."/>
            <person name="Morono Y."/>
            <person name="Uchiyama I."/>
            <person name="Ito T."/>
            <person name="Fujiyama A."/>
            <person name="Inagaki F."/>
            <person name="Takami H."/>
        </authorList>
    </citation>
    <scope>NUCLEOTIDE SEQUENCE</scope>
    <source>
        <strain evidence="2">Expedition CK06-06</strain>
    </source>
</reference>
<comment type="caution">
    <text evidence="2">The sequence shown here is derived from an EMBL/GenBank/DDBJ whole genome shotgun (WGS) entry which is preliminary data.</text>
</comment>
<dbReference type="EMBL" id="BARS01045871">
    <property type="protein sequence ID" value="GAG37484.1"/>
    <property type="molecule type" value="Genomic_DNA"/>
</dbReference>
<protein>
    <recommendedName>
        <fullName evidence="3">DUF502 domain-containing protein</fullName>
    </recommendedName>
</protein>
<dbReference type="Pfam" id="PF04367">
    <property type="entry name" value="DUF502"/>
    <property type="match status" value="1"/>
</dbReference>
<feature type="transmembrane region" description="Helical" evidence="1">
    <location>
        <begin position="21"/>
        <end position="42"/>
    </location>
</feature>
<evidence type="ECO:0000256" key="1">
    <source>
        <dbReference type="SAM" id="Phobius"/>
    </source>
</evidence>
<dbReference type="PANTHER" id="PTHR31876:SF26">
    <property type="entry name" value="PROTEIN LIKE COV 2"/>
    <property type="match status" value="1"/>
</dbReference>
<accession>X0X2S1</accession>
<dbReference type="InterPro" id="IPR007462">
    <property type="entry name" value="COV1-like"/>
</dbReference>
<feature type="transmembrane region" description="Helical" evidence="1">
    <location>
        <begin position="88"/>
        <end position="114"/>
    </location>
</feature>
<dbReference type="PANTHER" id="PTHR31876">
    <property type="entry name" value="COV-LIKE PROTEIN 1"/>
    <property type="match status" value="1"/>
</dbReference>
<proteinExistence type="predicted"/>
<feature type="non-terminal residue" evidence="2">
    <location>
        <position position="220"/>
    </location>
</feature>
<keyword evidence="1" id="KW-0812">Transmembrane</keyword>
<name>X0X2S1_9ZZZZ</name>
<gene>
    <name evidence="2" type="ORF">S01H1_69127</name>
</gene>
<dbReference type="AlphaFoldDB" id="X0X2S1"/>
<keyword evidence="1" id="KW-1133">Transmembrane helix</keyword>
<organism evidence="2">
    <name type="scientific">marine sediment metagenome</name>
    <dbReference type="NCBI Taxonomy" id="412755"/>
    <lineage>
        <taxon>unclassified sequences</taxon>
        <taxon>metagenomes</taxon>
        <taxon>ecological metagenomes</taxon>
    </lineage>
</organism>